<dbReference type="PANTHER" id="PTHR43464">
    <property type="entry name" value="METHYLTRANSFERASE"/>
    <property type="match status" value="1"/>
</dbReference>
<dbReference type="BioCyc" id="MetaCyc:MONOMER-21486"/>
<evidence type="ECO:0000256" key="1">
    <source>
        <dbReference type="ARBA" id="ARBA00022603"/>
    </source>
</evidence>
<dbReference type="InterPro" id="IPR029063">
    <property type="entry name" value="SAM-dependent_MTases_sf"/>
</dbReference>
<evidence type="ECO:0000256" key="3">
    <source>
        <dbReference type="ARBA" id="ARBA00022691"/>
    </source>
</evidence>
<name>A3R4R3_WENVI</name>
<dbReference type="RefSeq" id="WP_018382891.1">
    <property type="nucleotide sequence ID" value="NZ_LLZU01000011.1"/>
</dbReference>
<dbReference type="CDD" id="cd02440">
    <property type="entry name" value="AdoMet_MTases"/>
    <property type="match status" value="1"/>
</dbReference>
<organism evidence="5">
    <name type="scientific">Wenjunlia vitaminophila</name>
    <name type="common">Streptomyces vitaminophilus</name>
    <dbReference type="NCBI Taxonomy" id="76728"/>
    <lineage>
        <taxon>Bacteria</taxon>
        <taxon>Bacillati</taxon>
        <taxon>Actinomycetota</taxon>
        <taxon>Actinomycetes</taxon>
        <taxon>Kitasatosporales</taxon>
        <taxon>Streptomycetaceae</taxon>
        <taxon>Wenjunlia</taxon>
    </lineage>
</organism>
<evidence type="ECO:0000259" key="4">
    <source>
        <dbReference type="Pfam" id="PF13649"/>
    </source>
</evidence>
<evidence type="ECO:0000313" key="6">
    <source>
        <dbReference type="EMBL" id="KRV49607.1"/>
    </source>
</evidence>
<keyword evidence="1" id="KW-0489">Methyltransferase</keyword>
<dbReference type="InterPro" id="IPR041698">
    <property type="entry name" value="Methyltransf_25"/>
</dbReference>
<dbReference type="PANTHER" id="PTHR43464:SF19">
    <property type="entry name" value="UBIQUINONE BIOSYNTHESIS O-METHYLTRANSFERASE, MITOCHONDRIAL"/>
    <property type="match status" value="1"/>
</dbReference>
<dbReference type="AlphaFoldDB" id="A3R4R3"/>
<dbReference type="Pfam" id="PF13649">
    <property type="entry name" value="Methyltransf_25"/>
    <property type="match status" value="1"/>
</dbReference>
<keyword evidence="7" id="KW-1185">Reference proteome</keyword>
<reference evidence="6 7" key="2">
    <citation type="submission" date="2015-10" db="EMBL/GenBank/DDBJ databases">
        <title>Draft genome sequence of pyrrolomycin-producing Streptomyces vitaminophilus.</title>
        <authorList>
            <person name="Graham D.E."/>
            <person name="Mahan K.M."/>
            <person name="Klingeman D.M."/>
            <person name="Hettich R.L."/>
            <person name="Parry R.J."/>
        </authorList>
    </citation>
    <scope>NUCLEOTIDE SEQUENCE [LARGE SCALE GENOMIC DNA]</scope>
    <source>
        <strain evidence="6 7">ATCC 31673</strain>
    </source>
</reference>
<evidence type="ECO:0000256" key="2">
    <source>
        <dbReference type="ARBA" id="ARBA00022679"/>
    </source>
</evidence>
<dbReference type="STRING" id="76728.AQ490_20010"/>
<reference evidence="5" key="1">
    <citation type="journal article" date="2007" name="Antimicrob. Agents Chemother.">
        <title>Cloning and characterization of the pyrrolomycin biosynthetic gene clusters from Actinosporangium vitaminophilum ATCC 31673 and Streptomyces sp. strain UC 11065.</title>
        <authorList>
            <person name="Zhang X."/>
            <person name="Parry R.J."/>
        </authorList>
    </citation>
    <scope>NUCLEOTIDE SEQUENCE</scope>
    <source>
        <strain evidence="5">ATCC 31673</strain>
    </source>
</reference>
<dbReference type="eggNOG" id="COG2226">
    <property type="taxonomic scope" value="Bacteria"/>
</dbReference>
<dbReference type="GO" id="GO:0008168">
    <property type="term" value="F:methyltransferase activity"/>
    <property type="evidence" value="ECO:0007669"/>
    <property type="project" value="UniProtKB-KW"/>
</dbReference>
<protein>
    <submittedName>
        <fullName evidence="5">Methyl transferase</fullName>
    </submittedName>
</protein>
<evidence type="ECO:0000313" key="7">
    <source>
        <dbReference type="Proteomes" id="UP000050867"/>
    </source>
</evidence>
<dbReference type="Proteomes" id="UP000050867">
    <property type="component" value="Unassembled WGS sequence"/>
</dbReference>
<feature type="domain" description="Methyltransferase" evidence="4">
    <location>
        <begin position="47"/>
        <end position="140"/>
    </location>
</feature>
<evidence type="ECO:0000313" key="5">
    <source>
        <dbReference type="EMBL" id="ABO15858.1"/>
    </source>
</evidence>
<gene>
    <name evidence="5" type="primary">pyr22</name>
    <name evidence="6" type="ORF">AQ490_20010</name>
</gene>
<keyword evidence="3" id="KW-0949">S-adenosyl-L-methionine</keyword>
<sequence>MNETNAFFQAVYRHDSEFGNQSPPWDIDGPQPVFVDLANSGKISGEVLDAGFGPAGLSLYLATEGYAVTGIDQSPEAVDAARARARQRGLRASFAVGDLLDLSEYRGRFGTVVECGVFHGLGPDERRQYARSLHVATRPGAHAHLLNLTGSGQEAARARLAESGMSAPAVEGFHAVTAEHLRAAFAGLWDVVSIEERAMKLRFPGDQQFTELPAVLSTFKRRPDVRCTGAAK</sequence>
<keyword evidence="2 5" id="KW-0808">Transferase</keyword>
<dbReference type="EMBL" id="LLZU01000011">
    <property type="protein sequence ID" value="KRV49607.1"/>
    <property type="molecule type" value="Genomic_DNA"/>
</dbReference>
<dbReference type="SUPFAM" id="SSF53335">
    <property type="entry name" value="S-adenosyl-L-methionine-dependent methyltransferases"/>
    <property type="match status" value="1"/>
</dbReference>
<dbReference type="EMBL" id="EF140901">
    <property type="protein sequence ID" value="ABO15858.1"/>
    <property type="molecule type" value="Genomic_DNA"/>
</dbReference>
<dbReference type="GO" id="GO:0032259">
    <property type="term" value="P:methylation"/>
    <property type="evidence" value="ECO:0007669"/>
    <property type="project" value="UniProtKB-KW"/>
</dbReference>
<dbReference type="OrthoDB" id="3825914at2"/>
<accession>A3R4R3</accession>
<proteinExistence type="predicted"/>
<dbReference type="Gene3D" id="3.40.50.150">
    <property type="entry name" value="Vaccinia Virus protein VP39"/>
    <property type="match status" value="1"/>
</dbReference>